<evidence type="ECO:0000313" key="2">
    <source>
        <dbReference type="EMBL" id="KAA1088180.1"/>
    </source>
</evidence>
<proteinExistence type="predicted"/>
<feature type="compositionally biased region" description="Low complexity" evidence="1">
    <location>
        <begin position="115"/>
        <end position="135"/>
    </location>
</feature>
<feature type="region of interest" description="Disordered" evidence="1">
    <location>
        <begin position="223"/>
        <end position="242"/>
    </location>
</feature>
<name>A0A5B0NJ54_PUCGR</name>
<reference evidence="2 3" key="1">
    <citation type="submission" date="2019-05" db="EMBL/GenBank/DDBJ databases">
        <title>Emergence of the Ug99 lineage of the wheat stem rust pathogen through somatic hybridization.</title>
        <authorList>
            <person name="Li F."/>
            <person name="Upadhyaya N.M."/>
            <person name="Sperschneider J."/>
            <person name="Matny O."/>
            <person name="Nguyen-Phuc H."/>
            <person name="Mago R."/>
            <person name="Raley C."/>
            <person name="Miller M.E."/>
            <person name="Silverstein K.A.T."/>
            <person name="Henningsen E."/>
            <person name="Hirsch C.D."/>
            <person name="Visser B."/>
            <person name="Pretorius Z.A."/>
            <person name="Steffenson B.J."/>
            <person name="Schwessinger B."/>
            <person name="Dodds P.N."/>
            <person name="Figueroa M."/>
        </authorList>
    </citation>
    <scope>NUCLEOTIDE SEQUENCE [LARGE SCALE GENOMIC DNA]</scope>
    <source>
        <strain evidence="2 3">Ug99</strain>
    </source>
</reference>
<evidence type="ECO:0000256" key="1">
    <source>
        <dbReference type="SAM" id="MobiDB-lite"/>
    </source>
</evidence>
<evidence type="ECO:0000313" key="3">
    <source>
        <dbReference type="Proteomes" id="UP000325313"/>
    </source>
</evidence>
<feature type="region of interest" description="Disordered" evidence="1">
    <location>
        <begin position="89"/>
        <end position="197"/>
    </location>
</feature>
<sequence length="340" mass="38496">MAALRYDIQLRTNAFAHRVVINGDPSVPDISVLRTDIAESCYAEARNFDELDFRDINPYAQGGPRAHLDPLTCLPKPGKHPFAKNNAMPIAPQNPPFQHLTYGQHPTYSQPQPMHYPQTHFQHYQPQQQQSPHYQLAPTTPNNAGQKHNEPRGQRSGGYKGKNFIPNYQDNRRSGAPPQGQANNQMVLSSQSAPTQRNEHIIPICTRESNRRTVMREVAIETNRERQEEAGDEPPEELVSPTSWPTKIRCEMNIPEWEMALSKAGLLPEFQDVLDGFRNGFNQGIPQHRIGDLPHYTPANHASALQAKEKIEKSLRSEISAGRMFGPFEKEQDTRFGGHF</sequence>
<comment type="caution">
    <text evidence="2">The sequence shown here is derived from an EMBL/GenBank/DDBJ whole genome shotgun (WGS) entry which is preliminary data.</text>
</comment>
<dbReference type="Proteomes" id="UP000325313">
    <property type="component" value="Unassembled WGS sequence"/>
</dbReference>
<dbReference type="EMBL" id="VDEP01000407">
    <property type="protein sequence ID" value="KAA1088180.1"/>
    <property type="molecule type" value="Genomic_DNA"/>
</dbReference>
<gene>
    <name evidence="2" type="ORF">PGTUg99_023517</name>
</gene>
<dbReference type="AlphaFoldDB" id="A0A5B0NJ54"/>
<feature type="compositionally biased region" description="Polar residues" evidence="1">
    <location>
        <begin position="180"/>
        <end position="196"/>
    </location>
</feature>
<accession>A0A5B0NJ54</accession>
<protein>
    <submittedName>
        <fullName evidence="2">Uncharacterized protein</fullName>
    </submittedName>
</protein>
<feature type="compositionally biased region" description="Polar residues" evidence="1">
    <location>
        <begin position="137"/>
        <end position="146"/>
    </location>
</feature>
<organism evidence="2 3">
    <name type="scientific">Puccinia graminis f. sp. tritici</name>
    <dbReference type="NCBI Taxonomy" id="56615"/>
    <lineage>
        <taxon>Eukaryota</taxon>
        <taxon>Fungi</taxon>
        <taxon>Dikarya</taxon>
        <taxon>Basidiomycota</taxon>
        <taxon>Pucciniomycotina</taxon>
        <taxon>Pucciniomycetes</taxon>
        <taxon>Pucciniales</taxon>
        <taxon>Pucciniaceae</taxon>
        <taxon>Puccinia</taxon>
    </lineage>
</organism>